<proteinExistence type="predicted"/>
<keyword evidence="3" id="KW-1185">Reference proteome</keyword>
<comment type="caution">
    <text evidence="2">The sequence shown here is derived from an EMBL/GenBank/DDBJ whole genome shotgun (WGS) entry which is preliminary data.</text>
</comment>
<feature type="signal peptide" evidence="1">
    <location>
        <begin position="1"/>
        <end position="29"/>
    </location>
</feature>
<dbReference type="AlphaFoldDB" id="A0A2T8HXC0"/>
<evidence type="ECO:0000313" key="3">
    <source>
        <dbReference type="Proteomes" id="UP000245911"/>
    </source>
</evidence>
<name>A0A2T8HXC0_9RHOB</name>
<evidence type="ECO:0008006" key="4">
    <source>
        <dbReference type="Google" id="ProtNLM"/>
    </source>
</evidence>
<dbReference type="RefSeq" id="WP_116556457.1">
    <property type="nucleotide sequence ID" value="NZ_JBLWYE010000006.1"/>
</dbReference>
<reference evidence="2 3" key="1">
    <citation type="submission" date="2018-04" db="EMBL/GenBank/DDBJ databases">
        <title>Pararhodobacter oceanense sp. nov., isolated from marine intertidal sediment.</title>
        <authorList>
            <person name="Wang X.-L."/>
            <person name="Du Z.-J."/>
        </authorList>
    </citation>
    <scope>NUCLEOTIDE SEQUENCE [LARGE SCALE GENOMIC DNA]</scope>
    <source>
        <strain evidence="2 3">AM505</strain>
    </source>
</reference>
<evidence type="ECO:0000313" key="2">
    <source>
        <dbReference type="EMBL" id="PVH30054.1"/>
    </source>
</evidence>
<dbReference type="OrthoDB" id="5973611at2"/>
<protein>
    <recommendedName>
        <fullName evidence="4">Peptidase S1</fullName>
    </recommendedName>
</protein>
<dbReference type="Proteomes" id="UP000245911">
    <property type="component" value="Unassembled WGS sequence"/>
</dbReference>
<evidence type="ECO:0000256" key="1">
    <source>
        <dbReference type="SAM" id="SignalP"/>
    </source>
</evidence>
<sequence>MNIRTIRTAFFVAASGAALSIAAAGSAAAQECPQWQLNGVPVMTDADTASNPQSMPMYAGGMLDLRSCGEVPGVGYITAAPNFSLSYDARNAGRNLNVRVEAECDTTLLINTASAGWEFNDDDGSFNPGLQLTAAPSGRYDIWVGTYSEQSCPATLIVQSAENMPAACPDWSLGGAQINSGAGQTSTHQVVAGGQVNLFDSSCGTGGHGYVAQAPDFSLYFDAMGQSSTLTLSANGECDEVMLINDASATWHFNDDSGDLHPAISLPNAASGRYDVWIGTYGASTCASTLTVSSSGAAAAPTAPATPGK</sequence>
<accession>A0A2T8HXC0</accession>
<keyword evidence="1" id="KW-0732">Signal</keyword>
<organism evidence="2 3">
    <name type="scientific">Pararhodobacter oceanensis</name>
    <dbReference type="NCBI Taxonomy" id="2172121"/>
    <lineage>
        <taxon>Bacteria</taxon>
        <taxon>Pseudomonadati</taxon>
        <taxon>Pseudomonadota</taxon>
        <taxon>Alphaproteobacteria</taxon>
        <taxon>Rhodobacterales</taxon>
        <taxon>Paracoccaceae</taxon>
        <taxon>Pararhodobacter</taxon>
    </lineage>
</organism>
<gene>
    <name evidence="2" type="ORF">DDE20_00285</name>
</gene>
<dbReference type="EMBL" id="QDKM01000001">
    <property type="protein sequence ID" value="PVH30054.1"/>
    <property type="molecule type" value="Genomic_DNA"/>
</dbReference>
<feature type="chain" id="PRO_5015469500" description="Peptidase S1" evidence="1">
    <location>
        <begin position="30"/>
        <end position="309"/>
    </location>
</feature>